<evidence type="ECO:0000256" key="1">
    <source>
        <dbReference type="ARBA" id="ARBA00006739"/>
    </source>
</evidence>
<dbReference type="Pfam" id="PF13641">
    <property type="entry name" value="Glyco_tranf_2_3"/>
    <property type="match status" value="1"/>
</dbReference>
<sequence length="344" mass="40587">MSQNGSKNIDISVIIVAFGFPDAKLKKTLANITNQSYSSYEIVLIWAKFPKTLDINQYFKSNSINSSKIQFHHFEENLGYAKGNNLGSKFAKGDKIVIMNPDVETLPAFLTEMVHTFAYLQKLNRTDKIVLNPRICNRFGNIEFAKIYLNFLGFSNNNFPMSDKIQRTMISSGCTFLISKRCFHHFHGFDESYFMYHEDTDLSYRLQKAGFKLYVDNNIPVWHLKTDYEYKMTDFKFFYWERNRLKFTLENASNLKRLLLCQLLLEPLMFVYALKAGLIKQKFMIYKYFIRNFLLLNHKNHKGVLNSYENYSSMEGIINEVPPKSIVYRSIKFYVKLLFYLYHS</sequence>
<dbReference type="SUPFAM" id="SSF53448">
    <property type="entry name" value="Nucleotide-diphospho-sugar transferases"/>
    <property type="match status" value="1"/>
</dbReference>
<evidence type="ECO:0000313" key="5">
    <source>
        <dbReference type="Proteomes" id="UP001208689"/>
    </source>
</evidence>
<evidence type="ECO:0000256" key="3">
    <source>
        <dbReference type="ARBA" id="ARBA00022679"/>
    </source>
</evidence>
<organism evidence="4 5">
    <name type="scientific">Candidatus Lokiarchaeum ossiferum</name>
    <dbReference type="NCBI Taxonomy" id="2951803"/>
    <lineage>
        <taxon>Archaea</taxon>
        <taxon>Promethearchaeati</taxon>
        <taxon>Promethearchaeota</taxon>
        <taxon>Promethearchaeia</taxon>
        <taxon>Promethearchaeales</taxon>
        <taxon>Promethearchaeaceae</taxon>
        <taxon>Candidatus Lokiarchaeum</taxon>
    </lineage>
</organism>
<accession>A0ABY6HWW4</accession>
<dbReference type="Gene3D" id="3.90.550.10">
    <property type="entry name" value="Spore Coat Polysaccharide Biosynthesis Protein SpsA, Chain A"/>
    <property type="match status" value="1"/>
</dbReference>
<comment type="similarity">
    <text evidence="1">Belongs to the glycosyltransferase 2 family.</text>
</comment>
<reference evidence="4" key="1">
    <citation type="submission" date="2022-09" db="EMBL/GenBank/DDBJ databases">
        <title>Actin cytoskeleton and complex cell architecture in an #Asgard archaeon.</title>
        <authorList>
            <person name="Ponce Toledo R.I."/>
            <person name="Schleper C."/>
            <person name="Rodrigues Oliveira T."/>
            <person name="Wollweber F."/>
            <person name="Xu J."/>
            <person name="Rittmann S."/>
            <person name="Klingl A."/>
            <person name="Pilhofer M."/>
        </authorList>
    </citation>
    <scope>NUCLEOTIDE SEQUENCE</scope>
    <source>
        <strain evidence="4">B-35</strain>
    </source>
</reference>
<evidence type="ECO:0000256" key="2">
    <source>
        <dbReference type="ARBA" id="ARBA00022676"/>
    </source>
</evidence>
<dbReference type="PANTHER" id="PTHR43179">
    <property type="entry name" value="RHAMNOSYLTRANSFERASE WBBL"/>
    <property type="match status" value="1"/>
</dbReference>
<name>A0ABY6HWW4_9ARCH</name>
<gene>
    <name evidence="4" type="ORF">NEF87_004285</name>
</gene>
<keyword evidence="3" id="KW-0808">Transferase</keyword>
<proteinExistence type="inferred from homology"/>
<keyword evidence="5" id="KW-1185">Reference proteome</keyword>
<dbReference type="PANTHER" id="PTHR43179:SF12">
    <property type="entry name" value="GALACTOFURANOSYLTRANSFERASE GLFT2"/>
    <property type="match status" value="1"/>
</dbReference>
<evidence type="ECO:0000313" key="4">
    <source>
        <dbReference type="EMBL" id="UYP48000.1"/>
    </source>
</evidence>
<protein>
    <recommendedName>
        <fullName evidence="6">Glycosyltransferase 2-like domain-containing protein</fullName>
    </recommendedName>
</protein>
<dbReference type="InterPro" id="IPR029044">
    <property type="entry name" value="Nucleotide-diphossugar_trans"/>
</dbReference>
<keyword evidence="2" id="KW-0328">Glycosyltransferase</keyword>
<evidence type="ECO:0008006" key="6">
    <source>
        <dbReference type="Google" id="ProtNLM"/>
    </source>
</evidence>
<dbReference type="EMBL" id="CP104013">
    <property type="protein sequence ID" value="UYP48000.1"/>
    <property type="molecule type" value="Genomic_DNA"/>
</dbReference>
<dbReference type="Proteomes" id="UP001208689">
    <property type="component" value="Chromosome"/>
</dbReference>